<feature type="transmembrane region" description="Helical" evidence="1">
    <location>
        <begin position="30"/>
        <end position="54"/>
    </location>
</feature>
<dbReference type="AlphaFoldDB" id="A0A8E2EPF3"/>
<dbReference type="Proteomes" id="UP000250140">
    <property type="component" value="Unassembled WGS sequence"/>
</dbReference>
<keyword evidence="1" id="KW-0472">Membrane</keyword>
<sequence>MVVLLDCLPQTRLAPSSLFSRTLPPMSPHFLVHLSAYCLVYPSIYPLCLSFYVATRSYIALSSFLSCFSPHFKSLLIPLIPPFPFLPLF</sequence>
<evidence type="ECO:0000313" key="2">
    <source>
        <dbReference type="EMBL" id="OCL01948.1"/>
    </source>
</evidence>
<keyword evidence="1" id="KW-0812">Transmembrane</keyword>
<name>A0A8E2EPF3_9PEZI</name>
<protein>
    <submittedName>
        <fullName evidence="2">Uncharacterized protein</fullName>
    </submittedName>
</protein>
<organism evidence="2 3">
    <name type="scientific">Glonium stellatum</name>
    <dbReference type="NCBI Taxonomy" id="574774"/>
    <lineage>
        <taxon>Eukaryota</taxon>
        <taxon>Fungi</taxon>
        <taxon>Dikarya</taxon>
        <taxon>Ascomycota</taxon>
        <taxon>Pezizomycotina</taxon>
        <taxon>Dothideomycetes</taxon>
        <taxon>Pleosporomycetidae</taxon>
        <taxon>Gloniales</taxon>
        <taxon>Gloniaceae</taxon>
        <taxon>Glonium</taxon>
    </lineage>
</organism>
<evidence type="ECO:0000313" key="3">
    <source>
        <dbReference type="Proteomes" id="UP000250140"/>
    </source>
</evidence>
<keyword evidence="1" id="KW-1133">Transmembrane helix</keyword>
<keyword evidence="3" id="KW-1185">Reference proteome</keyword>
<proteinExistence type="predicted"/>
<evidence type="ECO:0000256" key="1">
    <source>
        <dbReference type="SAM" id="Phobius"/>
    </source>
</evidence>
<reference evidence="2 3" key="1">
    <citation type="journal article" date="2016" name="Nat. Commun.">
        <title>Ectomycorrhizal ecology is imprinted in the genome of the dominant symbiotic fungus Cenococcum geophilum.</title>
        <authorList>
            <consortium name="DOE Joint Genome Institute"/>
            <person name="Peter M."/>
            <person name="Kohler A."/>
            <person name="Ohm R.A."/>
            <person name="Kuo A."/>
            <person name="Krutzmann J."/>
            <person name="Morin E."/>
            <person name="Arend M."/>
            <person name="Barry K.W."/>
            <person name="Binder M."/>
            <person name="Choi C."/>
            <person name="Clum A."/>
            <person name="Copeland A."/>
            <person name="Grisel N."/>
            <person name="Haridas S."/>
            <person name="Kipfer T."/>
            <person name="LaButti K."/>
            <person name="Lindquist E."/>
            <person name="Lipzen A."/>
            <person name="Maire R."/>
            <person name="Meier B."/>
            <person name="Mihaltcheva S."/>
            <person name="Molinier V."/>
            <person name="Murat C."/>
            <person name="Poggeler S."/>
            <person name="Quandt C.A."/>
            <person name="Sperisen C."/>
            <person name="Tritt A."/>
            <person name="Tisserant E."/>
            <person name="Crous P.W."/>
            <person name="Henrissat B."/>
            <person name="Nehls U."/>
            <person name="Egli S."/>
            <person name="Spatafora J.W."/>
            <person name="Grigoriev I.V."/>
            <person name="Martin F.M."/>
        </authorList>
    </citation>
    <scope>NUCLEOTIDE SEQUENCE [LARGE SCALE GENOMIC DNA]</scope>
    <source>
        <strain evidence="2 3">CBS 207.34</strain>
    </source>
</reference>
<gene>
    <name evidence="2" type="ORF">AOQ84DRAFT_199956</name>
</gene>
<accession>A0A8E2EPF3</accession>
<dbReference type="EMBL" id="KV751031">
    <property type="protein sequence ID" value="OCL01948.1"/>
    <property type="molecule type" value="Genomic_DNA"/>
</dbReference>